<comment type="caution">
    <text evidence="2">The sequence shown here is derived from an EMBL/GenBank/DDBJ whole genome shotgun (WGS) entry which is preliminary data.</text>
</comment>
<protein>
    <submittedName>
        <fullName evidence="2">Uncharacterized protein</fullName>
    </submittedName>
</protein>
<keyword evidence="3" id="KW-1185">Reference proteome</keyword>
<proteinExistence type="predicted"/>
<dbReference type="Proteomes" id="UP000577362">
    <property type="component" value="Unassembled WGS sequence"/>
</dbReference>
<evidence type="ECO:0000313" key="3">
    <source>
        <dbReference type="Proteomes" id="UP000577362"/>
    </source>
</evidence>
<reference evidence="2 3" key="1">
    <citation type="submission" date="2020-08" db="EMBL/GenBank/DDBJ databases">
        <title>Genomic Encyclopedia of Type Strains, Phase IV (KMG-IV): sequencing the most valuable type-strain genomes for metagenomic binning, comparative biology and taxonomic classification.</title>
        <authorList>
            <person name="Goeker M."/>
        </authorList>
    </citation>
    <scope>NUCLEOTIDE SEQUENCE [LARGE SCALE GENOMIC DNA]</scope>
    <source>
        <strain evidence="2 3">DSM 103737</strain>
    </source>
</reference>
<dbReference type="EMBL" id="JACIEN010000003">
    <property type="protein sequence ID" value="MBB4017621.1"/>
    <property type="molecule type" value="Genomic_DNA"/>
</dbReference>
<dbReference type="AlphaFoldDB" id="A0A840BVU8"/>
<dbReference type="RefSeq" id="WP_019402991.1">
    <property type="nucleotide sequence ID" value="NZ_JACIEN010000003.1"/>
</dbReference>
<evidence type="ECO:0000256" key="1">
    <source>
        <dbReference type="SAM" id="MobiDB-lite"/>
    </source>
</evidence>
<gene>
    <name evidence="2" type="ORF">GGR16_002655</name>
</gene>
<evidence type="ECO:0000313" key="2">
    <source>
        <dbReference type="EMBL" id="MBB4017621.1"/>
    </source>
</evidence>
<organism evidence="2 3">
    <name type="scientific">Chelatococcus caeni</name>
    <dbReference type="NCBI Taxonomy" id="1348468"/>
    <lineage>
        <taxon>Bacteria</taxon>
        <taxon>Pseudomonadati</taxon>
        <taxon>Pseudomonadota</taxon>
        <taxon>Alphaproteobacteria</taxon>
        <taxon>Hyphomicrobiales</taxon>
        <taxon>Chelatococcaceae</taxon>
        <taxon>Chelatococcus</taxon>
    </lineage>
</organism>
<feature type="region of interest" description="Disordered" evidence="1">
    <location>
        <begin position="43"/>
        <end position="71"/>
    </location>
</feature>
<accession>A0A840BVU8</accession>
<sequence length="71" mass="7923">MKVIPRKKTFESITAGLSKMVDDLLAFADREKTEGQRKLVESGRLMAEHEAHNREADRAKATADKIKGLLA</sequence>
<name>A0A840BVU8_9HYPH</name>